<comment type="similarity">
    <text evidence="1">Belongs to the 'phage' integrase family.</text>
</comment>
<dbReference type="InterPro" id="IPR011010">
    <property type="entry name" value="DNA_brk_join_enz"/>
</dbReference>
<dbReference type="InterPro" id="IPR038488">
    <property type="entry name" value="Integrase_DNA-bd_sf"/>
</dbReference>
<dbReference type="Gene3D" id="1.10.150.130">
    <property type="match status" value="1"/>
</dbReference>
<dbReference type="Proteomes" id="UP000254889">
    <property type="component" value="Chromosome"/>
</dbReference>
<dbReference type="Pfam" id="PF00589">
    <property type="entry name" value="Phage_integrase"/>
    <property type="match status" value="1"/>
</dbReference>
<dbReference type="GO" id="GO:0003677">
    <property type="term" value="F:DNA binding"/>
    <property type="evidence" value="ECO:0007669"/>
    <property type="project" value="UniProtKB-UniRule"/>
</dbReference>
<name>A0A345ZSQ4_9HYPH</name>
<evidence type="ECO:0000313" key="8">
    <source>
        <dbReference type="EMBL" id="AXK79951.1"/>
    </source>
</evidence>
<evidence type="ECO:0000259" key="7">
    <source>
        <dbReference type="PROSITE" id="PS51900"/>
    </source>
</evidence>
<evidence type="ECO:0000256" key="2">
    <source>
        <dbReference type="ARBA" id="ARBA00022908"/>
    </source>
</evidence>
<evidence type="ECO:0000256" key="1">
    <source>
        <dbReference type="ARBA" id="ARBA00008857"/>
    </source>
</evidence>
<dbReference type="InterPro" id="IPR044068">
    <property type="entry name" value="CB"/>
</dbReference>
<accession>A0A345ZSQ4</accession>
<proteinExistence type="inferred from homology"/>
<keyword evidence="2" id="KW-0229">DNA integration</keyword>
<protein>
    <submittedName>
        <fullName evidence="8">DUF4102 domain-containing protein</fullName>
    </submittedName>
</protein>
<evidence type="ECO:0000259" key="6">
    <source>
        <dbReference type="PROSITE" id="PS51898"/>
    </source>
</evidence>
<dbReference type="Gene3D" id="3.30.160.390">
    <property type="entry name" value="Integrase, DNA-binding domain"/>
    <property type="match status" value="1"/>
</dbReference>
<feature type="domain" description="Tyr recombinase" evidence="6">
    <location>
        <begin position="214"/>
        <end position="385"/>
    </location>
</feature>
<dbReference type="InterPro" id="IPR050808">
    <property type="entry name" value="Phage_Integrase"/>
</dbReference>
<dbReference type="SUPFAM" id="SSF56349">
    <property type="entry name" value="DNA breaking-rejoining enzymes"/>
    <property type="match status" value="1"/>
</dbReference>
<evidence type="ECO:0000256" key="5">
    <source>
        <dbReference type="PROSITE-ProRule" id="PRU01248"/>
    </source>
</evidence>
<dbReference type="PROSITE" id="PS51900">
    <property type="entry name" value="CB"/>
    <property type="match status" value="1"/>
</dbReference>
<dbReference type="PANTHER" id="PTHR30629">
    <property type="entry name" value="PROPHAGE INTEGRASE"/>
    <property type="match status" value="1"/>
</dbReference>
<keyword evidence="4" id="KW-0233">DNA recombination</keyword>
<organism evidence="8 9">
    <name type="scientific">Pseudolabrys taiwanensis</name>
    <dbReference type="NCBI Taxonomy" id="331696"/>
    <lineage>
        <taxon>Bacteria</taxon>
        <taxon>Pseudomonadati</taxon>
        <taxon>Pseudomonadota</taxon>
        <taxon>Alphaproteobacteria</taxon>
        <taxon>Hyphomicrobiales</taxon>
        <taxon>Xanthobacteraceae</taxon>
        <taxon>Pseudolabrys</taxon>
    </lineage>
</organism>
<dbReference type="CDD" id="cd00801">
    <property type="entry name" value="INT_P4_C"/>
    <property type="match status" value="1"/>
</dbReference>
<dbReference type="GO" id="GO:0015074">
    <property type="term" value="P:DNA integration"/>
    <property type="evidence" value="ECO:0007669"/>
    <property type="project" value="UniProtKB-KW"/>
</dbReference>
<dbReference type="PANTHER" id="PTHR30629:SF2">
    <property type="entry name" value="PROPHAGE INTEGRASE INTS-RELATED"/>
    <property type="match status" value="1"/>
</dbReference>
<dbReference type="InterPro" id="IPR010998">
    <property type="entry name" value="Integrase_recombinase_N"/>
</dbReference>
<dbReference type="KEGG" id="ptaw:DW352_05115"/>
<dbReference type="AlphaFoldDB" id="A0A345ZSQ4"/>
<reference evidence="8 9" key="1">
    <citation type="submission" date="2018-07" db="EMBL/GenBank/DDBJ databases">
        <authorList>
            <person name="Quirk P.G."/>
            <person name="Krulwich T.A."/>
        </authorList>
    </citation>
    <scope>NUCLEOTIDE SEQUENCE [LARGE SCALE GENOMIC DNA]</scope>
    <source>
        <strain evidence="8 9">CC-BB4</strain>
    </source>
</reference>
<dbReference type="Pfam" id="PF13356">
    <property type="entry name" value="Arm-DNA-bind_3"/>
    <property type="match status" value="1"/>
</dbReference>
<evidence type="ECO:0000313" key="9">
    <source>
        <dbReference type="Proteomes" id="UP000254889"/>
    </source>
</evidence>
<dbReference type="Pfam" id="PF22022">
    <property type="entry name" value="Phage_int_M"/>
    <property type="match status" value="1"/>
</dbReference>
<dbReference type="InterPro" id="IPR002104">
    <property type="entry name" value="Integrase_catalytic"/>
</dbReference>
<dbReference type="GO" id="GO:0006310">
    <property type="term" value="P:DNA recombination"/>
    <property type="evidence" value="ECO:0007669"/>
    <property type="project" value="UniProtKB-KW"/>
</dbReference>
<dbReference type="InterPro" id="IPR025166">
    <property type="entry name" value="Integrase_DNA_bind_dom"/>
</dbReference>
<dbReference type="EMBL" id="CP031417">
    <property type="protein sequence ID" value="AXK79951.1"/>
    <property type="molecule type" value="Genomic_DNA"/>
</dbReference>
<sequence>MARTVERLTALQVARATTPGMYPDGGGLYLQVTGETARSWIYRYRLRGRRREMGLGPLTALSLADARAAARECRRLCSDGLDPIVERERARSLRQAASVDVVKFEEAANQYIKAHRSGWRNPKHAAQWSTSLETYAFPVFGDIGIDDVTTTLILKALEPIWSTKTETANRVRGRIEKILDWARVRGYRTGENPARWKGHLDHLLPPRRRVATVRHRAALPYSDIASFIVDLRKRDGMSARALEFLILTVARTNEVIGALPGEIDLKQRIWTVPAIRTKSGREHRVPLCDRAIEIIKEMGGLPGEGALFRSPRGGPLSNMAMLELLRDMRPKLTVHGFRSTFKDWAAETTRHENIVTEMALAHKIDDEVEAAYRRGDLFEKRRRLMRAWATYCDTLVQPGSVVSFMGTTRQRSGRAMR</sequence>
<dbReference type="PROSITE" id="PS51898">
    <property type="entry name" value="TYR_RECOMBINASE"/>
    <property type="match status" value="1"/>
</dbReference>
<keyword evidence="9" id="KW-1185">Reference proteome</keyword>
<dbReference type="OrthoDB" id="9795573at2"/>
<dbReference type="Gene3D" id="1.10.443.10">
    <property type="entry name" value="Intergrase catalytic core"/>
    <property type="match status" value="1"/>
</dbReference>
<keyword evidence="3 5" id="KW-0238">DNA-binding</keyword>
<feature type="domain" description="Core-binding (CB)" evidence="7">
    <location>
        <begin position="102"/>
        <end position="183"/>
    </location>
</feature>
<evidence type="ECO:0000256" key="4">
    <source>
        <dbReference type="ARBA" id="ARBA00023172"/>
    </source>
</evidence>
<evidence type="ECO:0000256" key="3">
    <source>
        <dbReference type="ARBA" id="ARBA00023125"/>
    </source>
</evidence>
<gene>
    <name evidence="8" type="ORF">DW352_05115</name>
</gene>
<dbReference type="InterPro" id="IPR053876">
    <property type="entry name" value="Phage_int_M"/>
</dbReference>
<dbReference type="InterPro" id="IPR013762">
    <property type="entry name" value="Integrase-like_cat_sf"/>
</dbReference>